<dbReference type="InParanoid" id="C5LGV1"/>
<sequence>SKAKAEDTLGSKTRSGATCDRFFDPTVHVAGADESGEWTNTKIEMQKQEGVEPLPAVIEKEEKLEADS</sequence>
<reference evidence="1 2" key="1">
    <citation type="submission" date="2008-07" db="EMBL/GenBank/DDBJ databases">
        <authorList>
            <person name="El-Sayed N."/>
            <person name="Caler E."/>
            <person name="Inman J."/>
            <person name="Amedeo P."/>
            <person name="Hass B."/>
            <person name="Wortman J."/>
        </authorList>
    </citation>
    <scope>NUCLEOTIDE SEQUENCE [LARGE SCALE GENOMIC DNA]</scope>
    <source>
        <strain evidence="2">ATCC 50983 / TXsc</strain>
    </source>
</reference>
<evidence type="ECO:0000313" key="2">
    <source>
        <dbReference type="Proteomes" id="UP000007800"/>
    </source>
</evidence>
<gene>
    <name evidence="1" type="ORF">Pmar_PMAR027462</name>
</gene>
<feature type="non-terminal residue" evidence="1">
    <location>
        <position position="68"/>
    </location>
</feature>
<protein>
    <submittedName>
        <fullName evidence="1">Uncharacterized protein</fullName>
    </submittedName>
</protein>
<evidence type="ECO:0000313" key="1">
    <source>
        <dbReference type="EMBL" id="EER04042.1"/>
    </source>
</evidence>
<dbReference type="RefSeq" id="XP_002772226.1">
    <property type="nucleotide sequence ID" value="XM_002772180.1"/>
</dbReference>
<keyword evidence="2" id="KW-1185">Reference proteome</keyword>
<proteinExistence type="predicted"/>
<dbReference type="Proteomes" id="UP000007800">
    <property type="component" value="Unassembled WGS sequence"/>
</dbReference>
<dbReference type="OrthoDB" id="10264544at2759"/>
<feature type="non-terminal residue" evidence="1">
    <location>
        <position position="1"/>
    </location>
</feature>
<dbReference type="GeneID" id="9045122"/>
<dbReference type="EMBL" id="GG681922">
    <property type="protein sequence ID" value="EER04042.1"/>
    <property type="molecule type" value="Genomic_DNA"/>
</dbReference>
<organism evidence="2">
    <name type="scientific">Perkinsus marinus (strain ATCC 50983 / TXsc)</name>
    <dbReference type="NCBI Taxonomy" id="423536"/>
    <lineage>
        <taxon>Eukaryota</taxon>
        <taxon>Sar</taxon>
        <taxon>Alveolata</taxon>
        <taxon>Perkinsozoa</taxon>
        <taxon>Perkinsea</taxon>
        <taxon>Perkinsida</taxon>
        <taxon>Perkinsidae</taxon>
        <taxon>Perkinsus</taxon>
    </lineage>
</organism>
<dbReference type="AlphaFoldDB" id="C5LGV1"/>
<accession>C5LGV1</accession>
<name>C5LGV1_PERM5</name>